<dbReference type="RefSeq" id="WP_345150291.1">
    <property type="nucleotide sequence ID" value="NZ_BAABEO010000011.1"/>
</dbReference>
<proteinExistence type="predicted"/>
<evidence type="ECO:0000313" key="2">
    <source>
        <dbReference type="EMBL" id="GAA3680982.1"/>
    </source>
</evidence>
<dbReference type="Pfam" id="PF00296">
    <property type="entry name" value="Bac_luciferase"/>
    <property type="match status" value="1"/>
</dbReference>
<dbReference type="EMBL" id="BAABEO010000011">
    <property type="protein sequence ID" value="GAA3680982.1"/>
    <property type="molecule type" value="Genomic_DNA"/>
</dbReference>
<protein>
    <submittedName>
        <fullName evidence="2">FMN-dependent luciferase-like monooxygenase</fullName>
    </submittedName>
</protein>
<feature type="domain" description="Luciferase-like" evidence="1">
    <location>
        <begin position="29"/>
        <end position="298"/>
    </location>
</feature>
<dbReference type="PANTHER" id="PTHR30137">
    <property type="entry name" value="LUCIFERASE-LIKE MONOOXYGENASE"/>
    <property type="match status" value="1"/>
</dbReference>
<dbReference type="PANTHER" id="PTHR30137:SF15">
    <property type="entry name" value="BLL6902 PROTEIN"/>
    <property type="match status" value="1"/>
</dbReference>
<dbReference type="Proteomes" id="UP001500752">
    <property type="component" value="Unassembled WGS sequence"/>
</dbReference>
<evidence type="ECO:0000313" key="3">
    <source>
        <dbReference type="Proteomes" id="UP001500752"/>
    </source>
</evidence>
<dbReference type="Gene3D" id="3.20.20.30">
    <property type="entry name" value="Luciferase-like domain"/>
    <property type="match status" value="1"/>
</dbReference>
<reference evidence="3" key="1">
    <citation type="journal article" date="2019" name="Int. J. Syst. Evol. Microbiol.">
        <title>The Global Catalogue of Microorganisms (GCM) 10K type strain sequencing project: providing services to taxonomists for standard genome sequencing and annotation.</title>
        <authorList>
            <consortium name="The Broad Institute Genomics Platform"/>
            <consortium name="The Broad Institute Genome Sequencing Center for Infectious Disease"/>
            <person name="Wu L."/>
            <person name="Ma J."/>
        </authorList>
    </citation>
    <scope>NUCLEOTIDE SEQUENCE [LARGE SCALE GENOMIC DNA]</scope>
    <source>
        <strain evidence="3">JCM 30742</strain>
    </source>
</reference>
<gene>
    <name evidence="2" type="ORF">GCM10023081_18880</name>
</gene>
<dbReference type="InterPro" id="IPR036661">
    <property type="entry name" value="Luciferase-like_sf"/>
</dbReference>
<name>A0ABP7C960_9MICC</name>
<sequence>MPTEPKKLHLGFALNLGLEDRSPEATARLYQDVADTILYAEGLGIDGVWVGQHHFDNTPGPVPSPLVLLAAVAGRTRHIQLGTGIVTLPLEEPLRLAEDAAVLDILSGGRVHLGLGTGGANLGAFDAFGLEATDRHDLYDSRLARLHDVLDGKPVSEADGAPRIQPHVPGLRGRIWQGVTSHQRAADAAAAKDGIQLGAFFDPVGTGQYPKARTYVEQWKAWGNSGEPRVGLFRFLYLGESKDQVAAELDPVLGKRLPFLGVRARISGNDSLAGLTTREYLDQVALFGSPEDVAAEILQDPLIRDFGTDLVANFSYHDTFDPAHARRQLELLATRVGPAIGWSRSRP</sequence>
<keyword evidence="3" id="KW-1185">Reference proteome</keyword>
<comment type="caution">
    <text evidence="2">The sequence shown here is derived from an EMBL/GenBank/DDBJ whole genome shotgun (WGS) entry which is preliminary data.</text>
</comment>
<evidence type="ECO:0000259" key="1">
    <source>
        <dbReference type="Pfam" id="PF00296"/>
    </source>
</evidence>
<accession>A0ABP7C960</accession>
<organism evidence="2 3">
    <name type="scientific">Arthrobacter ginkgonis</name>
    <dbReference type="NCBI Taxonomy" id="1630594"/>
    <lineage>
        <taxon>Bacteria</taxon>
        <taxon>Bacillati</taxon>
        <taxon>Actinomycetota</taxon>
        <taxon>Actinomycetes</taxon>
        <taxon>Micrococcales</taxon>
        <taxon>Micrococcaceae</taxon>
        <taxon>Arthrobacter</taxon>
    </lineage>
</organism>
<dbReference type="InterPro" id="IPR011251">
    <property type="entry name" value="Luciferase-like_dom"/>
</dbReference>
<dbReference type="InterPro" id="IPR050766">
    <property type="entry name" value="Bact_Lucif_Oxidored"/>
</dbReference>
<dbReference type="SUPFAM" id="SSF51679">
    <property type="entry name" value="Bacterial luciferase-like"/>
    <property type="match status" value="1"/>
</dbReference>